<dbReference type="InterPro" id="IPR010071">
    <property type="entry name" value="AA_adenyl_dom"/>
</dbReference>
<accession>A0ABP3KRN5</accession>
<evidence type="ECO:0000313" key="5">
    <source>
        <dbReference type="EMBL" id="GAA0485674.1"/>
    </source>
</evidence>
<dbReference type="Pfam" id="PF00550">
    <property type="entry name" value="PP-binding"/>
    <property type="match status" value="2"/>
</dbReference>
<evidence type="ECO:0000256" key="2">
    <source>
        <dbReference type="ARBA" id="ARBA00022450"/>
    </source>
</evidence>
<dbReference type="InterPro" id="IPR006162">
    <property type="entry name" value="Ppantetheine_attach_site"/>
</dbReference>
<dbReference type="NCBIfam" id="TIGR01733">
    <property type="entry name" value="AA-adenyl-dom"/>
    <property type="match status" value="2"/>
</dbReference>
<dbReference type="Gene3D" id="2.30.38.10">
    <property type="entry name" value="Luciferase, Domain 3"/>
    <property type="match status" value="2"/>
</dbReference>
<protein>
    <recommendedName>
        <fullName evidence="4">Carrier domain-containing protein</fullName>
    </recommendedName>
</protein>
<dbReference type="Pfam" id="PF13193">
    <property type="entry name" value="AMP-binding_C"/>
    <property type="match status" value="2"/>
</dbReference>
<dbReference type="PANTHER" id="PTHR45527:SF1">
    <property type="entry name" value="FATTY ACID SYNTHASE"/>
    <property type="match status" value="1"/>
</dbReference>
<dbReference type="InterPro" id="IPR029058">
    <property type="entry name" value="AB_hydrolase_fold"/>
</dbReference>
<name>A0ABP3KRN5_9ACTN</name>
<dbReference type="InterPro" id="IPR045851">
    <property type="entry name" value="AMP-bd_C_sf"/>
</dbReference>
<dbReference type="RefSeq" id="WP_344095567.1">
    <property type="nucleotide sequence ID" value="NZ_BAAAHB010000089.1"/>
</dbReference>
<dbReference type="InterPro" id="IPR020806">
    <property type="entry name" value="PKS_PP-bd"/>
</dbReference>
<keyword evidence="3" id="KW-0597">Phosphoprotein</keyword>
<dbReference type="Gene3D" id="3.40.50.1820">
    <property type="entry name" value="alpha/beta hydrolase"/>
    <property type="match status" value="1"/>
</dbReference>
<dbReference type="InterPro" id="IPR001242">
    <property type="entry name" value="Condensation_dom"/>
</dbReference>
<dbReference type="Pfam" id="PF00501">
    <property type="entry name" value="AMP-binding"/>
    <property type="match status" value="2"/>
</dbReference>
<dbReference type="Gene3D" id="3.30.559.10">
    <property type="entry name" value="Chloramphenicol acetyltransferase-like domain"/>
    <property type="match status" value="2"/>
</dbReference>
<proteinExistence type="predicted"/>
<keyword evidence="2" id="KW-0596">Phosphopantetheine</keyword>
<dbReference type="InterPro" id="IPR009081">
    <property type="entry name" value="PP-bd_ACP"/>
</dbReference>
<dbReference type="Gene3D" id="3.30.559.30">
    <property type="entry name" value="Nonribosomal peptide synthetase, condensation domain"/>
    <property type="match status" value="2"/>
</dbReference>
<dbReference type="InterPro" id="IPR023213">
    <property type="entry name" value="CAT-like_dom_sf"/>
</dbReference>
<evidence type="ECO:0000256" key="1">
    <source>
        <dbReference type="ARBA" id="ARBA00001957"/>
    </source>
</evidence>
<evidence type="ECO:0000256" key="3">
    <source>
        <dbReference type="ARBA" id="ARBA00022553"/>
    </source>
</evidence>
<dbReference type="PANTHER" id="PTHR45527">
    <property type="entry name" value="NONRIBOSOMAL PEPTIDE SYNTHETASE"/>
    <property type="match status" value="1"/>
</dbReference>
<reference evidence="6" key="1">
    <citation type="journal article" date="2019" name="Int. J. Syst. Evol. Microbiol.">
        <title>The Global Catalogue of Microorganisms (GCM) 10K type strain sequencing project: providing services to taxonomists for standard genome sequencing and annotation.</title>
        <authorList>
            <consortium name="The Broad Institute Genomics Platform"/>
            <consortium name="The Broad Institute Genome Sequencing Center for Infectious Disease"/>
            <person name="Wu L."/>
            <person name="Ma J."/>
        </authorList>
    </citation>
    <scope>NUCLEOTIDE SEQUENCE [LARGE SCALE GENOMIC DNA]</scope>
    <source>
        <strain evidence="6">JCM 10649</strain>
    </source>
</reference>
<dbReference type="Gene3D" id="3.30.300.30">
    <property type="match status" value="2"/>
</dbReference>
<dbReference type="Gene3D" id="1.10.1200.10">
    <property type="entry name" value="ACP-like"/>
    <property type="match status" value="1"/>
</dbReference>
<comment type="cofactor">
    <cofactor evidence="1">
        <name>pantetheine 4'-phosphate</name>
        <dbReference type="ChEBI" id="CHEBI:47942"/>
    </cofactor>
</comment>
<dbReference type="PROSITE" id="PS00455">
    <property type="entry name" value="AMP_BINDING"/>
    <property type="match status" value="1"/>
</dbReference>
<dbReference type="InterPro" id="IPR020845">
    <property type="entry name" value="AMP-binding_CS"/>
</dbReference>
<keyword evidence="6" id="KW-1185">Reference proteome</keyword>
<dbReference type="InterPro" id="IPR036736">
    <property type="entry name" value="ACP-like_sf"/>
</dbReference>
<evidence type="ECO:0000313" key="6">
    <source>
        <dbReference type="Proteomes" id="UP001499895"/>
    </source>
</evidence>
<feature type="domain" description="Carrier" evidence="4">
    <location>
        <begin position="976"/>
        <end position="1050"/>
    </location>
</feature>
<sequence length="2133" mass="228263">MTETANSGYRVSPQQRHLWAGPAGRAESFAQLTVAVSGSPDEARLAAALSAAVAAHESLRTTFTGLAGRTAPVQIVQEPGAVPLPVTALPASCADGSGPELDALRAAEREALDPQAGPLLRAVLARAGDSRALLVLTAHALVADRVSLCLLVRQLVAAYGGDAAPNPEPPLQYADFAAWHNDLLTAEDSAADRAFWTAHAPRAAAHLPGVTRTDPGSPGHGDWRDREITLTPETAAGIGRIAKSLSTGPDAVLHAAFRVMVRRLTGDGTLPVALTRDGRTYEELRRAVGAFERDMPLVLDTDPGRPFTAYVRALDELVREGDARLDACDPELLGGLGGRAAPPLFAFTHQTDEMPVEGGGITCTVLHQETGTPAVPVRLTVRRAGGTPRLHLRYDAARIDETFAENAADCLARILTAVTAGPDTPVDDLRILTDMAEQRLREEGRGPREDHPRKNVHELFAERAAAGPDRVAVRAGEETLTYAELDARANRLAHHLIATGVRPGQHVVVCLGRSTGLLVALLGVLKAGAAFVPVDVGFPPRRLEFVLRETAAPVLLCTADIRERTGPGTATAVALDADWPRIAARPATAPAVATGPDDPAYVLYTSGTTGAPNGVQVPHRALANYLNWCVRAYGLGEGTGALVHSSISFDLTLTGLLGPLLAGQQVIMLSETAGVTGLIGTLRTARDLSLVKLTPTHLDVISQLLTADEVRGAVRTLVVGGEALRAESLELFRAAGGRIVNEYGPTETVVGCLAHLVDEHTPHTGPVPIGAPIANTTAHVLDSRQRPVPDGVAGELWIGGAGVADGYLQRPGLTRERFRGLPGAGSARFYRTGDLARRRPDGHLEYLGRTDDQVKIRGVRVEPAETEAVLAGHPGVARAVVVARRDDDPGRSSPLAAELTLVGYVVPARGAEAPRPGELAAHCREHLPEHFVPSVFVTLDALPVTAHGKVDKAALPKPHTTARRGPDGGEHAQYAAPRTATEEILAATVATVLGVGRVGIDDNYFVLGGDSIRSVMVAARAQARGVDVTVADLHRHPTVRTCAEQLDARQDPPEAPVTEPFALISAEDRAMMPEDVEDAFPLNLLQEGMIFHRDFAAKSAVYHAIASVRLRAPFDLQVMRTVVQQLVERHPMLRTSFDMGSFSRPLQLVHHTFDNPLHHQDLRGMPAGEQDARVEEWIEHEKERGFELHEYPLIRFMVQRLEDEVFQFTYGFHHEIVDGWSEALMITELFSHYFSVIYDEPIAIKSPTSTMRDAVALELQALADRRNYDFWDSYLADATLMRLPRPGAGPRADKGARDIVRIAVPVSEELSDGLKRVAAANAVPLKSVLLAAHMVVMSLYGGHEDTLTYTVTNGRPETADGSTAIGLFVNSLALRLRMGGGTWAELITATLESERVSMPYRRLPMAELKRHQGNEPLAETLFFFTNYHVFHVLDRWTDRGVGHVANELYGESTFPFCGIFRLNRETGGLEVRVEYDSLQFADSHMASVRDSYARVLEAMVADPGGRYDRHDFRSDADRAALATFTRGPAAPVEERCLHELVEAHAAARPDAPAIQLDTAVLSYGALNRRANALAHHLRAHGVRAETVVGVLAERSVEQIVSVLAVLKAGGAYLPLDPALPDERIAAVLAASGATTVVHRPGTAGRLPAGVRPVPCDAAPAAGTGDPRGVVTPAGAAYVMFTSGSTGAAKGIVVEHRNVVASLAARRAHYPAAPDRFLLLSSFAFDSSVAGIFWTLGEGGTLVLPGEGAQLDPAALVETVARQRPTHTLAIPSLLAPVLDQAGPGELDSLHTVIAAGEPCPADVRRACRELLPASTFHNEYGPTETTVWSTVWSQEDTGYDGPQLPIGRPVAGTRVHPRDHHGRTVPLGVAGELFIGGAGVTRGYLGRPRDTAAAYRPDPAAPAPGGRAYATGDLGRYLSDGQLEFLGRADHQVKIRGFRVELGELEAVLDTHPRLQRSIVMARGEDAGEKVLVAYVLPVPGHRPDPAELQKYVRDRLPRYMVPTAVMVLDAVPLTATGKVDRASLPAPSHAELAPGQEYVAPGTDTERTLAAIWADVLKLDRVGAADSFFDLGGESLRAMQATAAANRMFRTRVSVRSLFEAPALRDFAQEIDRARLAGPATAGASLAGGHRE</sequence>
<organism evidence="5 6">
    <name type="scientific">Streptomyces stramineus</name>
    <dbReference type="NCBI Taxonomy" id="173861"/>
    <lineage>
        <taxon>Bacteria</taxon>
        <taxon>Bacillati</taxon>
        <taxon>Actinomycetota</taxon>
        <taxon>Actinomycetes</taxon>
        <taxon>Kitasatosporales</taxon>
        <taxon>Streptomycetaceae</taxon>
        <taxon>Streptomyces</taxon>
    </lineage>
</organism>
<dbReference type="Gene3D" id="3.40.50.980">
    <property type="match status" value="4"/>
</dbReference>
<dbReference type="InterPro" id="IPR000873">
    <property type="entry name" value="AMP-dep_synth/lig_dom"/>
</dbReference>
<dbReference type="SUPFAM" id="SSF56801">
    <property type="entry name" value="Acetyl-CoA synthetase-like"/>
    <property type="match status" value="2"/>
</dbReference>
<dbReference type="SUPFAM" id="SSF47336">
    <property type="entry name" value="ACP-like"/>
    <property type="match status" value="2"/>
</dbReference>
<dbReference type="CDD" id="cd05930">
    <property type="entry name" value="A_NRPS"/>
    <property type="match status" value="2"/>
</dbReference>
<dbReference type="SUPFAM" id="SSF52777">
    <property type="entry name" value="CoA-dependent acyltransferases"/>
    <property type="match status" value="4"/>
</dbReference>
<comment type="caution">
    <text evidence="5">The sequence shown here is derived from an EMBL/GenBank/DDBJ whole genome shotgun (WGS) entry which is preliminary data.</text>
</comment>
<dbReference type="Proteomes" id="UP001499895">
    <property type="component" value="Unassembled WGS sequence"/>
</dbReference>
<dbReference type="SMART" id="SM00823">
    <property type="entry name" value="PKS_PP"/>
    <property type="match status" value="2"/>
</dbReference>
<dbReference type="PROSITE" id="PS50075">
    <property type="entry name" value="CARRIER"/>
    <property type="match status" value="2"/>
</dbReference>
<evidence type="ECO:0000259" key="4">
    <source>
        <dbReference type="PROSITE" id="PS50075"/>
    </source>
</evidence>
<gene>
    <name evidence="5" type="ORF">GCM10009544_53990</name>
</gene>
<feature type="domain" description="Carrier" evidence="4">
    <location>
        <begin position="2041"/>
        <end position="2116"/>
    </location>
</feature>
<dbReference type="InterPro" id="IPR025110">
    <property type="entry name" value="AMP-bd_C"/>
</dbReference>
<dbReference type="PROSITE" id="PS00012">
    <property type="entry name" value="PHOSPHOPANTETHEINE"/>
    <property type="match status" value="1"/>
</dbReference>
<dbReference type="EMBL" id="BAAAHB010000089">
    <property type="protein sequence ID" value="GAA0485674.1"/>
    <property type="molecule type" value="Genomic_DNA"/>
</dbReference>
<dbReference type="Pfam" id="PF00668">
    <property type="entry name" value="Condensation"/>
    <property type="match status" value="2"/>
</dbReference>